<evidence type="ECO:0000313" key="1">
    <source>
        <dbReference type="EMBL" id="GAG41841.1"/>
    </source>
</evidence>
<gene>
    <name evidence="1" type="ORF">S01H1_62698</name>
</gene>
<sequence>TQFSPREGSDELIVRSISKLSNWYKYDYINNHKGIRSVLREVMYDTTSVGYGVIMKSWDIKQRKIIDLVENELNREMADLEGQISSMEEGGNELDISPYKEVTKIITSFEGTRLFTVPFEDIYFPNLIHGSSDLNQPPCVIVNAKDVMGNMKMKVEQGLYNKEPIEKSANKGSRLSDRSYSLEAGVKDIRDRLTGYEGQFSQYDNDERDIEYCFCTYDIDDDGFQEEIVVTRIADGEILNINYLDRVSKLGKR</sequence>
<name>X0YZF4_9ZZZZ</name>
<dbReference type="Pfam" id="PF23899">
    <property type="entry name" value="SU10_portal"/>
    <property type="match status" value="1"/>
</dbReference>
<feature type="non-terminal residue" evidence="1">
    <location>
        <position position="1"/>
    </location>
</feature>
<dbReference type="InterPro" id="IPR056909">
    <property type="entry name" value="SU10_portal"/>
</dbReference>
<reference evidence="1" key="1">
    <citation type="journal article" date="2014" name="Front. Microbiol.">
        <title>High frequency of phylogenetically diverse reductive dehalogenase-homologous genes in deep subseafloor sedimentary metagenomes.</title>
        <authorList>
            <person name="Kawai M."/>
            <person name="Futagami T."/>
            <person name="Toyoda A."/>
            <person name="Takaki Y."/>
            <person name="Nishi S."/>
            <person name="Hori S."/>
            <person name="Arai W."/>
            <person name="Tsubouchi T."/>
            <person name="Morono Y."/>
            <person name="Uchiyama I."/>
            <person name="Ito T."/>
            <person name="Fujiyama A."/>
            <person name="Inagaki F."/>
            <person name="Takami H."/>
        </authorList>
    </citation>
    <scope>NUCLEOTIDE SEQUENCE</scope>
    <source>
        <strain evidence="1">Expedition CK06-06</strain>
    </source>
</reference>
<dbReference type="AlphaFoldDB" id="X0YZF4"/>
<organism evidence="1">
    <name type="scientific">marine sediment metagenome</name>
    <dbReference type="NCBI Taxonomy" id="412755"/>
    <lineage>
        <taxon>unclassified sequences</taxon>
        <taxon>metagenomes</taxon>
        <taxon>ecological metagenomes</taxon>
    </lineage>
</organism>
<comment type="caution">
    <text evidence="1">The sequence shown here is derived from an EMBL/GenBank/DDBJ whole genome shotgun (WGS) entry which is preliminary data.</text>
</comment>
<proteinExistence type="predicted"/>
<feature type="non-terminal residue" evidence="1">
    <location>
        <position position="253"/>
    </location>
</feature>
<dbReference type="EMBL" id="BARS01041206">
    <property type="protein sequence ID" value="GAG41841.1"/>
    <property type="molecule type" value="Genomic_DNA"/>
</dbReference>
<accession>X0YZF4</accession>
<protein>
    <submittedName>
        <fullName evidence="1">Uncharacterized protein</fullName>
    </submittedName>
</protein>